<feature type="coiled-coil region" evidence="1">
    <location>
        <begin position="3527"/>
        <end position="3583"/>
    </location>
</feature>
<dbReference type="SMART" id="SM00487">
    <property type="entry name" value="DEXDc"/>
    <property type="match status" value="1"/>
</dbReference>
<accession>A0A412VW48</accession>
<feature type="coiled-coil region" evidence="1">
    <location>
        <begin position="1199"/>
        <end position="1234"/>
    </location>
</feature>
<dbReference type="PANTHER" id="PTHR41313:SF1">
    <property type="entry name" value="DNA METHYLASE ADENINE-SPECIFIC DOMAIN-CONTAINING PROTEIN"/>
    <property type="match status" value="1"/>
</dbReference>
<feature type="region of interest" description="Disordered" evidence="2">
    <location>
        <begin position="61"/>
        <end position="96"/>
    </location>
</feature>
<comment type="caution">
    <text evidence="4">The sequence shown here is derived from an EMBL/GenBank/DDBJ whole genome shotgun (WGS) entry which is preliminary data.</text>
</comment>
<dbReference type="Pfam" id="PF18763">
    <property type="entry name" value="ddrB-ParB"/>
    <property type="match status" value="1"/>
</dbReference>
<feature type="coiled-coil region" evidence="1">
    <location>
        <begin position="5446"/>
        <end position="5473"/>
    </location>
</feature>
<feature type="compositionally biased region" description="Polar residues" evidence="2">
    <location>
        <begin position="1693"/>
        <end position="1706"/>
    </location>
</feature>
<dbReference type="InterPro" id="IPR027417">
    <property type="entry name" value="P-loop_NTPase"/>
</dbReference>
<feature type="compositionally biased region" description="Basic and acidic residues" evidence="2">
    <location>
        <begin position="2528"/>
        <end position="2543"/>
    </location>
</feature>
<feature type="compositionally biased region" description="Basic and acidic residues" evidence="2">
    <location>
        <begin position="4570"/>
        <end position="4583"/>
    </location>
</feature>
<organism evidence="4 5">
    <name type="scientific">Phocaeicola vulgatus</name>
    <name type="common">Bacteroides vulgatus</name>
    <dbReference type="NCBI Taxonomy" id="821"/>
    <lineage>
        <taxon>Bacteria</taxon>
        <taxon>Pseudomonadati</taxon>
        <taxon>Bacteroidota</taxon>
        <taxon>Bacteroidia</taxon>
        <taxon>Bacteroidales</taxon>
        <taxon>Bacteroidaceae</taxon>
        <taxon>Phocaeicola</taxon>
    </lineage>
</organism>
<dbReference type="Pfam" id="PF00271">
    <property type="entry name" value="Helicase_C"/>
    <property type="match status" value="1"/>
</dbReference>
<evidence type="ECO:0000259" key="3">
    <source>
        <dbReference type="PROSITE" id="PS51194"/>
    </source>
</evidence>
<dbReference type="RefSeq" id="WP_117572452.1">
    <property type="nucleotide sequence ID" value="NZ_JAHPXP010000013.1"/>
</dbReference>
<feature type="compositionally biased region" description="Low complexity" evidence="2">
    <location>
        <begin position="2147"/>
        <end position="2158"/>
    </location>
</feature>
<evidence type="ECO:0000256" key="2">
    <source>
        <dbReference type="SAM" id="MobiDB-lite"/>
    </source>
</evidence>
<dbReference type="SMART" id="SM00490">
    <property type="entry name" value="HELICc"/>
    <property type="match status" value="1"/>
</dbReference>
<feature type="compositionally biased region" description="Basic and acidic residues" evidence="2">
    <location>
        <begin position="2597"/>
        <end position="2619"/>
    </location>
</feature>
<dbReference type="InterPro" id="IPR001650">
    <property type="entry name" value="Helicase_C-like"/>
</dbReference>
<dbReference type="InterPro" id="IPR040561">
    <property type="entry name" value="LPD38"/>
</dbReference>
<feature type="coiled-coil region" evidence="1">
    <location>
        <begin position="246"/>
        <end position="273"/>
    </location>
</feature>
<dbReference type="Proteomes" id="UP000285379">
    <property type="component" value="Unassembled WGS sequence"/>
</dbReference>
<dbReference type="Gene3D" id="3.40.50.300">
    <property type="entry name" value="P-loop containing nucleotide triphosphate hydrolases"/>
    <property type="match status" value="2"/>
</dbReference>
<dbReference type="SUPFAM" id="SSF53335">
    <property type="entry name" value="S-adenosyl-L-methionine-dependent methyltransferases"/>
    <property type="match status" value="1"/>
</dbReference>
<feature type="coiled-coil region" evidence="1">
    <location>
        <begin position="4337"/>
        <end position="4364"/>
    </location>
</feature>
<dbReference type="InterPro" id="IPR041398">
    <property type="entry name" value="DdrB_dom"/>
</dbReference>
<gene>
    <name evidence="4" type="ORF">DWW27_00345</name>
</gene>
<evidence type="ECO:0000313" key="4">
    <source>
        <dbReference type="EMBL" id="RGV13847.1"/>
    </source>
</evidence>
<dbReference type="PROSITE" id="PS51194">
    <property type="entry name" value="HELICASE_CTER"/>
    <property type="match status" value="1"/>
</dbReference>
<dbReference type="InterPro" id="IPR029063">
    <property type="entry name" value="SAM-dependent_MTases_sf"/>
</dbReference>
<feature type="domain" description="Helicase C-terminal" evidence="3">
    <location>
        <begin position="3849"/>
        <end position="4033"/>
    </location>
</feature>
<feature type="region of interest" description="Disordered" evidence="2">
    <location>
        <begin position="4558"/>
        <end position="4583"/>
    </location>
</feature>
<feature type="region of interest" description="Disordered" evidence="2">
    <location>
        <begin position="1693"/>
        <end position="1735"/>
    </location>
</feature>
<dbReference type="Pfam" id="PF18823">
    <property type="entry name" value="InPase"/>
    <property type="match status" value="1"/>
</dbReference>
<dbReference type="InterPro" id="IPR014001">
    <property type="entry name" value="Helicase_ATP-bd"/>
</dbReference>
<reference evidence="4 5" key="1">
    <citation type="submission" date="2018-08" db="EMBL/GenBank/DDBJ databases">
        <title>A genome reference for cultivated species of the human gut microbiota.</title>
        <authorList>
            <person name="Zou Y."/>
            <person name="Xue W."/>
            <person name="Luo G."/>
        </authorList>
    </citation>
    <scope>NUCLEOTIDE SEQUENCE [LARGE SCALE GENOMIC DNA]</scope>
    <source>
        <strain evidence="4 5">AF14-8</strain>
    </source>
</reference>
<proteinExistence type="predicted"/>
<sequence>MPEEKDKIKKLYDTFVSDGYDMESEEDFRKNLLDSTKRKAAYDALVKDGYDMEPFEEFESNIGFGKERTSSQQSGNSASGTVEEPISPANEQTWQPTEKEKVAMLTETDRIMNDVKSHTQTFNERIDNMQEYGINPGLQTKEGKMIFNPESGKLEKTFLTPAGNRYYSKSLADMESFQYRQAADMSIGGQLRKANLRLQELKAKQEERASEVHKEWAEETENNKAPLAAILGAATYTPRQQSDKENRALSVAIRETEELIKNLEEQKDRENGVDVGFWRGFGRTMGDVRTWDFGMGDMRDAFTMMNADELKKENATEGEREAHDAMMGAIHEKQQAEERYSGNADFWNRAGVMTGYMPSFMLDFVLTGGGFNGLSSFSKGSTRLATKVISKETAEKMAQQGFKSYIKENGAKGLGRYATDWTIKALGTTADDLLVRAPLMANTVQAGKTTADIIDRKLGDVVVDENGNYDFSNDKTWGDAIWQSEANAIIENYSEMFGAHLDPVFTLGNMSKLAKVVGAKRIGTVLSKADASALNGIMGQTHQMFNKMGMSDYVGEVSEEYYGQLWRTMLNLDDAYQQNPDGTRTNLFASGQFHGDIWGGMALSMGLMGAGKHTLSAANYTSMKHGVNKADAKVNELLGKEVWEPLKETLDLTTNENIGEVAELIAGDKDFTINEKAAVLDYMERSLNLRGFNLASMAQSRGGNRNESVQQANDSYLDGYNIISSQEMNDAKNMYEYQRARVADLVDESMFAMIEENPIAALEFVNGNEQWNDEDKVSVIDYINAKQVYNGMIQRVRDDIDGRIEQSNSMIDARVNRNTGMIQGATMKQDERKVYVISGKLVPYDDGSGVSVTDSDNSIIIRDSETGALEQVSPDAVLSLDESQDPNEQKELAEQAIVEQFAREAADKIDGKVTFNPGDAYTITGQDGSQMQVQIIANEDGIVDNGDGTVNVSDGVNIFPLAKETIQQQADAANLARVAQFEQQRTIENAERKQEMQEAERPQYALNDIVSLTDENGVTVRGNITADADADGKYEVFTEAPINGKRVNLFTRDELDNMLLEHNGVAFERPVENESNNGAENIPENDNNAPQNIPAMQRIPKDEQGNPLYEQADSDTAWDAIVEQTEGDEDMAQTVVDGMVADKEEALKKLEKAKSKGGNSIAEKIASEKERKAAIDAAKQELLVWQKIAGTAKRRKMEADDERRRIADEAAALRKAEEEKLRAEREEAERIEREALNGVPDMVDDKPQDARARGYRRMNGHKIDRQEPVQALQGKEVSVKFSDDAIVGGRVAVIDVNLLQPSHIQGVRNPLHFIDEAQPKERNDEASVLSARKIAGNIRPEEITSSVTAYTGAPTVNARGEAIQGNNRSDALRIMWENHPEQAALYKQYLKDHAEEFGLQAEDIEAMEHPVLVNMVDVDDAEAIRLGQYVAQDTESGGVERIKPKNALQRMGAEMRSFANLLLRTSDDEMSFAGLVDSNGANVLKWMSQRGFITPTQYKSAFDSKGNLTPESKNDLRGIMYQSIFKDGSTRLEEMFNVLPVKAQKAILATAFRDYDSPNSERMVDEIQNSVRAYYALSQDKMFAEAKNFKEARTAVESWKRQYQMDDVTGESYLPADNFSNFVLHLAAMYKGESQSFIQNTFGKIYDLIQGTQEETLFEQPDNTPRTLVQAIKETFNLDYNGQQRSNVLVGDTATSQRGQQGSNGTLAPRERVENRNGTTDDTGRTESIGGQSEIESSLSQEEMLFSDDTDNQLSAKIARRIEVQEDDWIESGKYGDTYKQTIIVDGTHKVIKVDAPDTKGNYIGSAYEYDGQTFGDLLDVLNYIDASLSLANAVAVAEKETDTTPTEKQKEAGNYKKGHVQVGTFNITIENPKGSVRSGIDTEGNKWETIMQNTYGYIRGTEGVDGDHIDVFLSDDIDGWNGRRVFVVDQYNEDGSFDEHKVMLGFNETDDAEAAYFANYDSDWANNHKTVVTAVNLEDFKKWIDSSHRKTKAFAEYKSVKSVEEQSSSTQVDRLSEIKSRIEELHKEQEAAHGQSDIFEEARIISEINDLFTEQRKLEQNNSNEETTTPTDAAYTITQAQYTTKRGKVLDMHLVKFNNKLRDTVRKHTTMFAKQLKGWWDKEKQGFMMRSKEDAERLAEYATDAQSQPPLSLSDLSEVNDGNVQFSEPQQQKATKQEEKQEYTPIWQYSVFVDKETGETTLSRDDVSGPIPIGDARFRQTTNSPEEMLDILRNPQNGMQEVLDAVGISLENKIKTRELDRKAKDEIRDKRTDFVVDKEMDNRYSVRTLMKMIDAEKQAVMDLGEKRGGDVYHEGNIIFLTKDSADKFANEVRTLINDMRSEQQQDNSQKKTEASGNRLVTDERYAELRERMRKKLLGQMNIGIDPEILAIGTEMAVYHLEKGSRKFAEYATAMIADLGDAIRPYLKAFYNGARDLPEVAENGLDADMTPYDEVQQFDVANFDKKSIDALATAETVTRETEVEQEAEIAQERIKKSRPARKKNEKKAVNSQQSNELGLFDDLIDNNKNNEHGLQRTDAERSEGLSANGNRHGQGLSRGTETGSESEQQAGRGTDNEGERTSDAVNRIVRPRLSDAITEKKNTHNNHSERGKDHAPTSVDARIEANIKAIELAKQLLESGERATEKQMQTLRKFSGWGGLGKAFNEGTSYAPNPIAKKLRELLGEKAYQEAVMSANSAYYTPAYVVDTLWDIAEQMGFNGGNILEGSAGIGNILGQMPTNISERSDIHAIEIDGTSGGILSLLYPDAKVEIQGFEQTRIPNGSVDLAITNVPFVTGLRVNDTTGDKDLSKKFHNIHDFCIAKNVRKLREGGLGIFITSNGTLDNSKKLRDWIVNEGGADFVGAFRMHNKTFGGAGVTSDIVVIRKRVNGQKSVHAIDVSDVSGERMAEYDTGETRKVKGKETPVIKQLSMDYNRYFIEHPENMAGEMHFAFEKGDTFRPTSKGLYPKQDKKQEEMLAEFVRSFRAEEFGERNTEVITDVMPGKKIGEVFVKDGKLYINSTASAQPLEVNANKVKGHTKVECFEAYTAIKKALAEVLSYQTENESDEGLKPLLDKLNKAYDDFVSTYGHFNKNTAIAFLRNDVDYANVFALEKFEETADEKGNRIQKFEKTDVFSKRVVEKDKEPTPANVKDGIIASIFKFGRVDIPYIAEQLGTGIEDVKKEIIESGYGFEDPVSRQMEASYQYLSGNIREKLRQAEENNENGEFDRNIKALQEVMPMEIPAHLIDFTLGSSWIDPKLYEDFVKERTEVNVRFTAVGGTWFMKEPYFTNYEKNRAMGVTSEMLGRTIMGHTLIEAAIQNRSITVSTTKKHYDGTTETITDKEATQACAAKIDEIRQDFKDWARQKMQSDPEMSERMERIYNDMFNNFVPMSIPDEFVPEYFGGASHKFKMRPHQGRAIVRGTQQPLLLAHEVGTGKTFTLISTAMEMRRLGTARKPMIVIQNATVGQFVASAKELYPNAKILTLEEADRSADGRKNFYAKIRYNDWDMIVVPQSTFEFIPDSEEREMAFVQDKIEEKMLILEQMKEEDPDGKNMITRQAEREIELLEEQLAGLADNASKKRTANDEKKRAVALQNAEVKAMEMLDRRTDDVENFDDMGIDALLVDEAHEYKHLGFATAMQRGVKGVDPSYSKKSQGVFLKTQAVLEKNNGRNVIFATGTPISNTAAEIWTFMRYLMPADTMKEYGIYYFDDFVRNFGNIQQMLEFTTSGKFKENNRFAGYVNLPELVRIWSGVSDTVLTKEAGGVKDKIPEMEGGKAQDLYLPQTRALRSIMKFVKSELEHYEQMSGKEKKENSHIPLTMYGIAKAAAVDARLVQSDAEDDQNSKTNEAVRQTLRSLKETADYKGTVAIFADNYQNKQSGFNLYDDIRNKLIAEGVPADEIVVMRSGMTVKKKLEIFEKVNRGEVRVILGSTFTLGTGVNIQERLHTLIHLDAPNRPMDYTQRNGRILRQGNLHKDMNKPVRILRFGVEDSLDVTAYQRLKTKGAIADSIMNGKQMMNNSMTNRVLEEEEDVFGDTVAQLSGSEYAMLKNNAEKNVRKYASRKKQWETDQTYIHNAKPRLKAFIKDAEKRIEDNGRCLEAVRSSFPDGQFKEIVTGKHRFTSVDTMDDFFKEHNKSVLAEMKQMKDGEISGEQKRELIIQIGDFSFVVTTKLTRKTMSDGATLFNDVERRMTYSCLELGIEDVPVRQNLLRNAVEDITDNVITGKDFAERLSAGERSKKHNEAELKELLSREGKPFEYEEELAQAKAQLEEYAELMKKELEEKEAKYAEMDASVETANNISASEEDDELKREGGGAYTDDEVSYENDPVAKLLGQSRRTAKQRREFAQRERQRMAERVEILAEKLHLDNVEIVTDASVLDGKKQRAKGFYSKSTGKITIVIPNHTSAFDVEQTLLHEAVAHYGLRQLFGEHFDTFLDNVFNNADENIRKRIVDMAAKNGWNFRKATEEYLASLAEQTEFENINASWWRQIKDFFLNMLHKIGFDDFRGVTLTDNELRYILWRSYENLAEPGRYRSILGEAADVAKQYELGVGNYSDTNRNPNFAADSNDELYRDGSPEMHERELARDRYERRVKTGMFQSQEALQDSMLGLKEAMQAILGQGTNIEDVDGFENAYLGENRLSSVNKAEADAFAHTLFKPMLDEVAKLARTEAEREELTDYMMAKHGLERNTYMRNEAINNGATNADQTDYAGLTALTGMDNVTDAETEAQIMVNDYEQAHDTADLWKKVNAVSKAILSKSYECGMMSKATFDKISDMYDFYIPLRGFDEKTSTEAYAYLTHKQSAFNAPIKKAEGRRSKADDPFANLQSMAEGAIMQGNRNKLVKQRFLNFALNHPSDLVSVSDIWVEYDTVTNEWKPVFPDNIDSTDTPEEVERKMLDFETKMKSLAQQYPDRYKHGKDTVNIPYRIVESRDMRQHQIIVKRGGRDYVITINGNPRAAQALNGQTNPDNDMSGAIGAILRAGENINRQLSAFYTTRNPDFIVSNFMRDMLYTNTMTWIRESPNYALRFHRNYMYANPVRIKQLLAKHRKGTLDMGNKTEAMFHQFMMNGGETGYANIRDIEQHKNDIRRELKKSSGKIPVKKAWDLLGERFDEYNRAVENCARFAAFMTSREMGRSIDRSIYDAKEISVNFNKKGSGAKFYDSTGQTKAGNASALVSGLGRSGYVFWNAAIQGTTNFGRQVKRHPAKSFTGIAAMFLLGAIVAYLGGDDDDDDDKNAYYNLPEYVRRSNILFRAGNSWVSIPLPVEYRAVYGMGELMISILNGKEHLTGGEIAESITGQVTQILPIDLLEGGGGLNAFVPSAYKPLWEAYVAEKSWTGMPLYKDTPWNKDMPEWTKAYKSANKYIVGLANVMNEATGGDSYTKGAIDFNPAKIEYMLNGYFGGVFGTIDKLSKTVETVTGNREYDPRSFLLANRLVKAGDERTEYRAVNNEYFRLKEEHDRLKSRLKHYEEDTDNDIFDYAEKIDFLYNSPEYERYEIFEDYRRDIDDLYNELNDTVDDEERKNIEAELNELKKEMIEEMNKTRK</sequence>
<feature type="compositionally biased region" description="Polar residues" evidence="2">
    <location>
        <begin position="2545"/>
        <end position="2571"/>
    </location>
</feature>
<dbReference type="InterPro" id="IPR041595">
    <property type="entry name" value="Inorganic_Pase"/>
</dbReference>
<feature type="region of interest" description="Disordered" evidence="2">
    <location>
        <begin position="2139"/>
        <end position="2159"/>
    </location>
</feature>
<protein>
    <recommendedName>
        <fullName evidence="3">Helicase C-terminal domain-containing protein</fullName>
    </recommendedName>
</protein>
<feature type="compositionally biased region" description="Basic residues" evidence="2">
    <location>
        <begin position="2495"/>
        <end position="2505"/>
    </location>
</feature>
<dbReference type="SUPFAM" id="SSF52540">
    <property type="entry name" value="P-loop containing nucleoside triphosphate hydrolases"/>
    <property type="match status" value="2"/>
</dbReference>
<dbReference type="EMBL" id="QRYT01000001">
    <property type="protein sequence ID" value="RGV13847.1"/>
    <property type="molecule type" value="Genomic_DNA"/>
</dbReference>
<feature type="coiled-coil region" evidence="1">
    <location>
        <begin position="4258"/>
        <end position="4300"/>
    </location>
</feature>
<feature type="coiled-coil region" evidence="1">
    <location>
        <begin position="5500"/>
        <end position="5543"/>
    </location>
</feature>
<dbReference type="Gene3D" id="3.40.50.150">
    <property type="entry name" value="Vaccinia Virus protein VP39"/>
    <property type="match status" value="1"/>
</dbReference>
<dbReference type="Pfam" id="PF18857">
    <property type="entry name" value="LPD38"/>
    <property type="match status" value="1"/>
</dbReference>
<evidence type="ECO:0000256" key="1">
    <source>
        <dbReference type="SAM" id="Coils"/>
    </source>
</evidence>
<name>A0A412VW48_PHOVU</name>
<dbReference type="InterPro" id="IPR052933">
    <property type="entry name" value="DNA_Protect_Modify"/>
</dbReference>
<dbReference type="PANTHER" id="PTHR41313">
    <property type="entry name" value="ADENINE-SPECIFIC METHYLTRANSFERASE"/>
    <property type="match status" value="1"/>
</dbReference>
<evidence type="ECO:0000313" key="5">
    <source>
        <dbReference type="Proteomes" id="UP000285379"/>
    </source>
</evidence>
<feature type="region of interest" description="Disordered" evidence="2">
    <location>
        <begin position="2488"/>
        <end position="2619"/>
    </location>
</feature>
<keyword evidence="1" id="KW-0175">Coiled coil</keyword>
<feature type="compositionally biased region" description="Polar residues" evidence="2">
    <location>
        <begin position="70"/>
        <end position="80"/>
    </location>
</feature>